<organism evidence="1">
    <name type="scientific">Aphanomyces astaci</name>
    <name type="common">Crayfish plague agent</name>
    <dbReference type="NCBI Taxonomy" id="112090"/>
    <lineage>
        <taxon>Eukaryota</taxon>
        <taxon>Sar</taxon>
        <taxon>Stramenopiles</taxon>
        <taxon>Oomycota</taxon>
        <taxon>Saprolegniomycetes</taxon>
        <taxon>Saprolegniales</taxon>
        <taxon>Verrucalvaceae</taxon>
        <taxon>Aphanomyces</taxon>
    </lineage>
</organism>
<dbReference type="RefSeq" id="XP_009838595.1">
    <property type="nucleotide sequence ID" value="XM_009840293.1"/>
</dbReference>
<accession>W4FXD0</accession>
<dbReference type="VEuPathDB" id="FungiDB:H257_12912"/>
<proteinExistence type="predicted"/>
<evidence type="ECO:0000313" key="1">
    <source>
        <dbReference type="EMBL" id="ETV72152.1"/>
    </source>
</evidence>
<protein>
    <submittedName>
        <fullName evidence="1">Uncharacterized protein</fullName>
    </submittedName>
</protein>
<gene>
    <name evidence="1" type="ORF">H257_12912</name>
</gene>
<sequence length="155" mass="16461">MGSWANRLQTPPTVPVAPVRTAFAIPISQAMDDSSFCSYDGQKAGIQDAHVRTLDSFGCGGTKLGWGVSREQSQHINSGLFPIGLPAKTVPVLSSCSVVHVICVNASCQKTQFSSWGVPRITRADSVTMCSISVVTQQCPAKADERSITFSQSSP</sequence>
<name>W4FXD0_APHAT</name>
<dbReference type="AlphaFoldDB" id="W4FXD0"/>
<dbReference type="GeneID" id="20814908"/>
<reference evidence="1" key="1">
    <citation type="submission" date="2013-12" db="EMBL/GenBank/DDBJ databases">
        <title>The Genome Sequence of Aphanomyces astaci APO3.</title>
        <authorList>
            <consortium name="The Broad Institute Genomics Platform"/>
            <person name="Russ C."/>
            <person name="Tyler B."/>
            <person name="van West P."/>
            <person name="Dieguez-Uribeondo J."/>
            <person name="Young S.K."/>
            <person name="Zeng Q."/>
            <person name="Gargeya S."/>
            <person name="Fitzgerald M."/>
            <person name="Abouelleil A."/>
            <person name="Alvarado L."/>
            <person name="Chapman S.B."/>
            <person name="Gainer-Dewar J."/>
            <person name="Goldberg J."/>
            <person name="Griggs A."/>
            <person name="Gujja S."/>
            <person name="Hansen M."/>
            <person name="Howarth C."/>
            <person name="Imamovic A."/>
            <person name="Ireland A."/>
            <person name="Larimer J."/>
            <person name="McCowan C."/>
            <person name="Murphy C."/>
            <person name="Pearson M."/>
            <person name="Poon T.W."/>
            <person name="Priest M."/>
            <person name="Roberts A."/>
            <person name="Saif S."/>
            <person name="Shea T."/>
            <person name="Sykes S."/>
            <person name="Wortman J."/>
            <person name="Nusbaum C."/>
            <person name="Birren B."/>
        </authorList>
    </citation>
    <scope>NUCLEOTIDE SEQUENCE [LARGE SCALE GENOMIC DNA]</scope>
    <source>
        <strain evidence="1">APO3</strain>
    </source>
</reference>
<dbReference type="EMBL" id="KI913156">
    <property type="protein sequence ID" value="ETV72152.1"/>
    <property type="molecule type" value="Genomic_DNA"/>
</dbReference>